<comment type="similarity">
    <text evidence="1">Belongs to the inositol monophosphatase superfamily.</text>
</comment>
<dbReference type="CDD" id="cd01641">
    <property type="entry name" value="Bacterial_IMPase_like_1"/>
    <property type="match status" value="1"/>
</dbReference>
<dbReference type="RefSeq" id="WP_006758700.1">
    <property type="nucleotide sequence ID" value="NZ_ABLK01000076.1"/>
</dbReference>
<dbReference type="Pfam" id="PF00459">
    <property type="entry name" value="Inositol_P"/>
    <property type="match status" value="1"/>
</dbReference>
<evidence type="ECO:0000256" key="3">
    <source>
        <dbReference type="ARBA" id="ARBA00022801"/>
    </source>
</evidence>
<evidence type="ECO:0000256" key="4">
    <source>
        <dbReference type="ARBA" id="ARBA00022842"/>
    </source>
</evidence>
<evidence type="ECO:0000313" key="7">
    <source>
        <dbReference type="Proteomes" id="UP000004814"/>
    </source>
</evidence>
<dbReference type="InterPro" id="IPR020583">
    <property type="entry name" value="Inositol_monoP_metal-BS"/>
</dbReference>
<comment type="cofactor">
    <cofactor evidence="5">
        <name>Mg(2+)</name>
        <dbReference type="ChEBI" id="CHEBI:18420"/>
    </cofactor>
</comment>
<dbReference type="SUPFAM" id="SSF56655">
    <property type="entry name" value="Carbohydrate phosphatase"/>
    <property type="match status" value="1"/>
</dbReference>
<evidence type="ECO:0000256" key="1">
    <source>
        <dbReference type="ARBA" id="ARBA00009759"/>
    </source>
</evidence>
<dbReference type="Gene3D" id="3.40.190.80">
    <property type="match status" value="1"/>
</dbReference>
<dbReference type="InterPro" id="IPR000760">
    <property type="entry name" value="Inositol_monophosphatase-like"/>
</dbReference>
<dbReference type="Proteomes" id="UP000004814">
    <property type="component" value="Unassembled WGS sequence"/>
</dbReference>
<dbReference type="PROSITE" id="PS00629">
    <property type="entry name" value="IMP_1"/>
    <property type="match status" value="1"/>
</dbReference>
<evidence type="ECO:0000256" key="5">
    <source>
        <dbReference type="PIRSR" id="PIRSR600760-2"/>
    </source>
</evidence>
<gene>
    <name evidence="6" type="ORF">BamMEX5DRAFT_2771</name>
</gene>
<keyword evidence="4 5" id="KW-0460">Magnesium</keyword>
<feature type="binding site" evidence="5">
    <location>
        <position position="81"/>
    </location>
    <ligand>
        <name>Mg(2+)</name>
        <dbReference type="ChEBI" id="CHEBI:18420"/>
        <label>1</label>
        <note>catalytic</note>
    </ligand>
</feature>
<feature type="binding site" evidence="5">
    <location>
        <position position="100"/>
    </location>
    <ligand>
        <name>Mg(2+)</name>
        <dbReference type="ChEBI" id="CHEBI:18420"/>
        <label>1</label>
        <note>catalytic</note>
    </ligand>
</feature>
<proteinExistence type="inferred from homology"/>
<dbReference type="PANTHER" id="PTHR20854:SF4">
    <property type="entry name" value="INOSITOL-1-MONOPHOSPHATASE-RELATED"/>
    <property type="match status" value="1"/>
</dbReference>
<protein>
    <submittedName>
        <fullName evidence="6">Inositol monophosphatase</fullName>
    </submittedName>
</protein>
<dbReference type="PANTHER" id="PTHR20854">
    <property type="entry name" value="INOSITOL MONOPHOSPHATASE"/>
    <property type="match status" value="1"/>
</dbReference>
<feature type="binding site" evidence="5">
    <location>
        <position position="222"/>
    </location>
    <ligand>
        <name>Mg(2+)</name>
        <dbReference type="ChEBI" id="CHEBI:18420"/>
        <label>1</label>
        <note>catalytic</note>
    </ligand>
</feature>
<dbReference type="EMBL" id="ABLK01000076">
    <property type="protein sequence ID" value="EDT41454.1"/>
    <property type="molecule type" value="Genomic_DNA"/>
</dbReference>
<comment type="caution">
    <text evidence="6">The sequence shown here is derived from an EMBL/GenBank/DDBJ whole genome shotgun (WGS) entry which is preliminary data.</text>
</comment>
<dbReference type="AlphaFoldDB" id="B1T4Q5"/>
<sequence length="270" mass="29435">MIHEFERYSGTLEAAERTEFLPFLHELAKVSTSIIRQHYLTGVAIDWKSDHSPVTAADRLSELAMRTLIAERYPDHGILGEEFGMERPGARYRWVLDPIDGTKPFTTNCYIFGTLIALTRDGAPILGAIASPLTGHLLIGLGGTQTQLNGKTVRVRDCPTIEDAIVLTTGHWETAGRPYGHAFVELSRRARMYRTWGDCHGYFQVATGGADIMLDPTLKPWDICALVPVVEGAGGRVTTIDGGNPLHGNDLLATNGALHEHVLAALAAPI</sequence>
<evidence type="ECO:0000256" key="2">
    <source>
        <dbReference type="ARBA" id="ARBA00022723"/>
    </source>
</evidence>
<reference evidence="6 7" key="1">
    <citation type="submission" date="2008-03" db="EMBL/GenBank/DDBJ databases">
        <title>Sequencing of the draft genome and assembly of Burkholderia ambifaria MEX-5.</title>
        <authorList>
            <consortium name="US DOE Joint Genome Institute (JGI-PGF)"/>
            <person name="Copeland A."/>
            <person name="Lucas S."/>
            <person name="Lapidus A."/>
            <person name="Glavina del Rio T."/>
            <person name="Dalin E."/>
            <person name="Tice H."/>
            <person name="Bruce D."/>
            <person name="Goodwin L."/>
            <person name="Pitluck S."/>
            <person name="Larimer F."/>
            <person name="Land M.L."/>
            <person name="Hauser L."/>
            <person name="Tiedje J."/>
            <person name="Richardson P."/>
        </authorList>
    </citation>
    <scope>NUCLEOTIDE SEQUENCE [LARGE SCALE GENOMIC DNA]</scope>
    <source>
        <strain evidence="6 7">MEX-5</strain>
    </source>
</reference>
<dbReference type="GO" id="GO:0006020">
    <property type="term" value="P:inositol metabolic process"/>
    <property type="evidence" value="ECO:0007669"/>
    <property type="project" value="TreeGrafter"/>
</dbReference>
<dbReference type="PATRIC" id="fig|396597.7.peg.5302"/>
<dbReference type="GO" id="GO:0008934">
    <property type="term" value="F:inositol monophosphate 1-phosphatase activity"/>
    <property type="evidence" value="ECO:0007669"/>
    <property type="project" value="TreeGrafter"/>
</dbReference>
<dbReference type="Gene3D" id="3.30.540.10">
    <property type="entry name" value="Fructose-1,6-Bisphosphatase, subunit A, domain 1"/>
    <property type="match status" value="1"/>
</dbReference>
<dbReference type="GO" id="GO:0007165">
    <property type="term" value="P:signal transduction"/>
    <property type="evidence" value="ECO:0007669"/>
    <property type="project" value="TreeGrafter"/>
</dbReference>
<keyword evidence="2 5" id="KW-0479">Metal-binding</keyword>
<dbReference type="PRINTS" id="PR00377">
    <property type="entry name" value="IMPHPHTASES"/>
</dbReference>
<feature type="binding site" evidence="5">
    <location>
        <position position="99"/>
    </location>
    <ligand>
        <name>Mg(2+)</name>
        <dbReference type="ChEBI" id="CHEBI:18420"/>
        <label>1</label>
        <note>catalytic</note>
    </ligand>
</feature>
<dbReference type="GO" id="GO:0046872">
    <property type="term" value="F:metal ion binding"/>
    <property type="evidence" value="ECO:0007669"/>
    <property type="project" value="UniProtKB-KW"/>
</dbReference>
<evidence type="ECO:0000313" key="6">
    <source>
        <dbReference type="EMBL" id="EDT41454.1"/>
    </source>
</evidence>
<organism evidence="6 7">
    <name type="scientific">Burkholderia ambifaria MEX-5</name>
    <dbReference type="NCBI Taxonomy" id="396597"/>
    <lineage>
        <taxon>Bacteria</taxon>
        <taxon>Pseudomonadati</taxon>
        <taxon>Pseudomonadota</taxon>
        <taxon>Betaproteobacteria</taxon>
        <taxon>Burkholderiales</taxon>
        <taxon>Burkholderiaceae</taxon>
        <taxon>Burkholderia</taxon>
        <taxon>Burkholderia cepacia complex</taxon>
    </lineage>
</organism>
<accession>B1T4Q5</accession>
<feature type="binding site" evidence="5">
    <location>
        <position position="97"/>
    </location>
    <ligand>
        <name>Mg(2+)</name>
        <dbReference type="ChEBI" id="CHEBI:18420"/>
        <label>1</label>
        <note>catalytic</note>
    </ligand>
</feature>
<keyword evidence="3" id="KW-0378">Hydrolase</keyword>
<name>B1T4Q5_9BURK</name>